<dbReference type="InterPro" id="IPR001314">
    <property type="entry name" value="Peptidase_S1A"/>
</dbReference>
<dbReference type="PRINTS" id="PR00722">
    <property type="entry name" value="CHYMOTRYPSIN"/>
</dbReference>
<dbReference type="InterPro" id="IPR009003">
    <property type="entry name" value="Peptidase_S1_PA"/>
</dbReference>
<dbReference type="InterPro" id="IPR001254">
    <property type="entry name" value="Trypsin_dom"/>
</dbReference>
<name>A0A9W6VLQ9_9PSEU</name>
<dbReference type="Proteomes" id="UP001165136">
    <property type="component" value="Unassembled WGS sequence"/>
</dbReference>
<sequence>MKLSNTHGACSGVLVATQWVLTSSTCFPNATPYAAPTEATTATLGRSNLTTGTDGHVVAVTALVPQPNRAIVLARLATPVTDVTIAPLATTPPQAGDGIFIAGYGRTATEWVPDQPHFATVTVDTLDTTTLTISSTTRPTTCKGDAGGPAWRTTNGQTELLALNHSSWQGGCLGETETRTGATETRIDDLHDVLTQQVNDPIVAHYLDLGGTASVLGAPVGGEYAVTGGTAQNYEHGAIYYSAATGARYMQGPILDRYLQLGGPTALGLPITDESATPDGIGRYNHLSRSGGASIYWSPTTGAHEIQGAIRDKWAALGWETRIGYPTTDETGASDGIGRYNDFSLPDGASIYWSPSSGAHEIQGLIRDKWTALGRQQAIGYPTTDESVTPDGIGRYNHFSLPAGASIYWSPGSGAHEIQGAIRDKWAALGWETGPGYPTTDESTTPDGIGRYNHFTNHTSIYWTPQTGVHAVVGTIRDTWASLGWEAGRLGYPTSDEYSIPGGRRSDFQHGFITWNAATNTTQVTFT</sequence>
<evidence type="ECO:0000313" key="3">
    <source>
        <dbReference type="Proteomes" id="UP001165136"/>
    </source>
</evidence>
<dbReference type="EMBL" id="BSTI01000046">
    <property type="protein sequence ID" value="GLY71707.1"/>
    <property type="molecule type" value="Genomic_DNA"/>
</dbReference>
<proteinExistence type="predicted"/>
<dbReference type="Gene3D" id="2.40.10.10">
    <property type="entry name" value="Trypsin-like serine proteases"/>
    <property type="match status" value="1"/>
</dbReference>
<dbReference type="Pfam" id="PF08310">
    <property type="entry name" value="LGFP"/>
    <property type="match status" value="6"/>
</dbReference>
<dbReference type="InterPro" id="IPR013207">
    <property type="entry name" value="LGFP"/>
</dbReference>
<comment type="caution">
    <text evidence="2">The sequence shown here is derived from an EMBL/GenBank/DDBJ whole genome shotgun (WGS) entry which is preliminary data.</text>
</comment>
<organism evidence="2 3">
    <name type="scientific">Amycolatopsis taiwanensis</name>
    <dbReference type="NCBI Taxonomy" id="342230"/>
    <lineage>
        <taxon>Bacteria</taxon>
        <taxon>Bacillati</taxon>
        <taxon>Actinomycetota</taxon>
        <taxon>Actinomycetes</taxon>
        <taxon>Pseudonocardiales</taxon>
        <taxon>Pseudonocardiaceae</taxon>
        <taxon>Amycolatopsis</taxon>
    </lineage>
</organism>
<dbReference type="InterPro" id="IPR043504">
    <property type="entry name" value="Peptidase_S1_PA_chymotrypsin"/>
</dbReference>
<evidence type="ECO:0000259" key="1">
    <source>
        <dbReference type="PROSITE" id="PS50240"/>
    </source>
</evidence>
<dbReference type="Pfam" id="PF00089">
    <property type="entry name" value="Trypsin"/>
    <property type="match status" value="1"/>
</dbReference>
<gene>
    <name evidence="2" type="ORF">Atai01_83260</name>
</gene>
<dbReference type="PROSITE" id="PS50240">
    <property type="entry name" value="TRYPSIN_DOM"/>
    <property type="match status" value="1"/>
</dbReference>
<dbReference type="SUPFAM" id="SSF50494">
    <property type="entry name" value="Trypsin-like serine proteases"/>
    <property type="match status" value="1"/>
</dbReference>
<dbReference type="GO" id="GO:0004252">
    <property type="term" value="F:serine-type endopeptidase activity"/>
    <property type="evidence" value="ECO:0007669"/>
    <property type="project" value="InterPro"/>
</dbReference>
<keyword evidence="3" id="KW-1185">Reference proteome</keyword>
<evidence type="ECO:0000313" key="2">
    <source>
        <dbReference type="EMBL" id="GLY71707.1"/>
    </source>
</evidence>
<dbReference type="GO" id="GO:0006508">
    <property type="term" value="P:proteolysis"/>
    <property type="evidence" value="ECO:0007669"/>
    <property type="project" value="InterPro"/>
</dbReference>
<feature type="domain" description="Peptidase S1" evidence="1">
    <location>
        <begin position="1"/>
        <end position="199"/>
    </location>
</feature>
<accession>A0A9W6VLQ9</accession>
<protein>
    <recommendedName>
        <fullName evidence="1">Peptidase S1 domain-containing protein</fullName>
    </recommendedName>
</protein>
<dbReference type="SMART" id="SM00020">
    <property type="entry name" value="Tryp_SPc"/>
    <property type="match status" value="1"/>
</dbReference>
<reference evidence="2" key="1">
    <citation type="submission" date="2023-03" db="EMBL/GenBank/DDBJ databases">
        <title>Amycolatopsis taiwanensis NBRC 103393.</title>
        <authorList>
            <person name="Ichikawa N."/>
            <person name="Sato H."/>
            <person name="Tonouchi N."/>
        </authorList>
    </citation>
    <scope>NUCLEOTIDE SEQUENCE</scope>
    <source>
        <strain evidence="2">NBRC 103393</strain>
    </source>
</reference>
<dbReference type="AlphaFoldDB" id="A0A9W6VLQ9"/>